<organism evidence="1 2">
    <name type="scientific">Strongylus vulgaris</name>
    <name type="common">Blood worm</name>
    <dbReference type="NCBI Taxonomy" id="40348"/>
    <lineage>
        <taxon>Eukaryota</taxon>
        <taxon>Metazoa</taxon>
        <taxon>Ecdysozoa</taxon>
        <taxon>Nematoda</taxon>
        <taxon>Chromadorea</taxon>
        <taxon>Rhabditida</taxon>
        <taxon>Rhabditina</taxon>
        <taxon>Rhabditomorpha</taxon>
        <taxon>Strongyloidea</taxon>
        <taxon>Strongylidae</taxon>
        <taxon>Strongylus</taxon>
    </lineage>
</organism>
<proteinExistence type="predicted"/>
<name>A0A3P7JM13_STRVU</name>
<dbReference type="AlphaFoldDB" id="A0A3P7JM13"/>
<sequence length="240" mass="26654">SCQYHLFQIEITTVRGAGLRCYKLLDNPPNSPESPITPSAGELRDRLVDILVDEDPNPVHLNSFGKLYKKKYGSELNLEAQAIKKIVLESFAGTFQLDMNGVCLSLNPEDYNVRKKLDAKHLQASLDANLDSDSFESSKSSLSESSKTYRDLSAVNPDLGREPGTGTSVYIGLDSLPNRNVRNILEKPDRTFDRDSRLSRSFHGRAKVTTYHDDEKLSDLAGGDLLKEMVVSSYLSVLAL</sequence>
<dbReference type="OrthoDB" id="5822872at2759"/>
<gene>
    <name evidence="1" type="ORF">SVUK_LOCUS14612</name>
</gene>
<reference evidence="1 2" key="1">
    <citation type="submission" date="2018-11" db="EMBL/GenBank/DDBJ databases">
        <authorList>
            <consortium name="Pathogen Informatics"/>
        </authorList>
    </citation>
    <scope>NUCLEOTIDE SEQUENCE [LARGE SCALE GENOMIC DNA]</scope>
</reference>
<evidence type="ECO:0000313" key="1">
    <source>
        <dbReference type="EMBL" id="VDM79614.1"/>
    </source>
</evidence>
<accession>A0A3P7JM13</accession>
<keyword evidence="2" id="KW-1185">Reference proteome</keyword>
<evidence type="ECO:0000313" key="2">
    <source>
        <dbReference type="Proteomes" id="UP000270094"/>
    </source>
</evidence>
<dbReference type="EMBL" id="UYYB01105747">
    <property type="protein sequence ID" value="VDM79614.1"/>
    <property type="molecule type" value="Genomic_DNA"/>
</dbReference>
<dbReference type="Proteomes" id="UP000270094">
    <property type="component" value="Unassembled WGS sequence"/>
</dbReference>
<feature type="non-terminal residue" evidence="1">
    <location>
        <position position="1"/>
    </location>
</feature>
<protein>
    <submittedName>
        <fullName evidence="1">Uncharacterized protein</fullName>
    </submittedName>
</protein>